<dbReference type="Gene3D" id="3.10.310.70">
    <property type="match status" value="1"/>
</dbReference>
<organism evidence="2 3">
    <name type="scientific">Leucobacter allii</name>
    <dbReference type="NCBI Taxonomy" id="2932247"/>
    <lineage>
        <taxon>Bacteria</taxon>
        <taxon>Bacillati</taxon>
        <taxon>Actinomycetota</taxon>
        <taxon>Actinomycetes</taxon>
        <taxon>Micrococcales</taxon>
        <taxon>Microbacteriaceae</taxon>
        <taxon>Leucobacter</taxon>
    </lineage>
</organism>
<name>A0ABY4FKL5_9MICO</name>
<dbReference type="Gene3D" id="2.30.40.10">
    <property type="entry name" value="Urease, subunit C, domain 1"/>
    <property type="match status" value="1"/>
</dbReference>
<dbReference type="EMBL" id="CP095045">
    <property type="protein sequence ID" value="UOQ56561.1"/>
    <property type="molecule type" value="Genomic_DNA"/>
</dbReference>
<protein>
    <submittedName>
        <fullName evidence="2">Amidohydrolase</fullName>
    </submittedName>
</protein>
<accession>A0ABY4FKL5</accession>
<dbReference type="InterPro" id="IPR013108">
    <property type="entry name" value="Amidohydro_3"/>
</dbReference>
<dbReference type="PANTHER" id="PTHR22642:SF2">
    <property type="entry name" value="PROTEIN LONG AFTER FAR-RED 3"/>
    <property type="match status" value="1"/>
</dbReference>
<dbReference type="InterPro" id="IPR011059">
    <property type="entry name" value="Metal-dep_hydrolase_composite"/>
</dbReference>
<dbReference type="PANTHER" id="PTHR22642">
    <property type="entry name" value="IMIDAZOLONEPROPIONASE"/>
    <property type="match status" value="1"/>
</dbReference>
<sequence>MTSPARPDAPATTAREILADRVIIAERVHAFSSESTAAAAATTATGSAPQAIAVRDGRVLALGSRGELQRHIGPATVVDELPGATVTPGLVDGHTHIVFGLELTRGVQLTDLGLDEVRERLAEAAASAAPGSWIFGWGTDPNIFTETGFTGRIFDEATDGRPAFLRMRDAHSAVVNSAGIAAAGLTGRETFPDESRVGVDDRGEPTGYLLELAAMDLVLARIPAESLEDRAERLEAVLAGMAATGITGTHVMDFHDGSREVLELLESQGELPLRLRFSPMVPPGSDEAALAGIAELQGLHGRRWRVDGVKFMIDGTVDNGSAWLAEPDCYGQGRTSIWTDPEAYRRALRFFAERGIATATHAIGDRGVAFVLDAIASLDELAGRAAHRIEHIETIPDETVPRFAELGVAASMQPIHGTRHTRADRSDNWSVRLGEERAAHGWRCRDLRESGATVALGSDWPVTPYDPRVMMAESILRRPVARPELAPVQPEQALTMRQAFEGYTSHAARAIGADDEGRIEPGARAAFTVFASDPLEMDATTLASAEIVASYVDGEPVAR</sequence>
<dbReference type="Proteomes" id="UP000831786">
    <property type="component" value="Chromosome"/>
</dbReference>
<keyword evidence="3" id="KW-1185">Reference proteome</keyword>
<dbReference type="SUPFAM" id="SSF51338">
    <property type="entry name" value="Composite domain of metallo-dependent hydrolases"/>
    <property type="match status" value="1"/>
</dbReference>
<dbReference type="InterPro" id="IPR032466">
    <property type="entry name" value="Metal_Hydrolase"/>
</dbReference>
<reference evidence="2 3" key="1">
    <citation type="submission" date="2022-04" db="EMBL/GenBank/DDBJ databases">
        <title>Leucobacter sp. isolated from rhizosphere of garlic.</title>
        <authorList>
            <person name="Won M."/>
            <person name="Lee C.-M."/>
            <person name="Woen H.-Y."/>
            <person name="Kwon S.-W."/>
        </authorList>
    </citation>
    <scope>NUCLEOTIDE SEQUENCE [LARGE SCALE GENOMIC DNA]</scope>
    <source>
        <strain evidence="2 3">H21R-40</strain>
    </source>
</reference>
<evidence type="ECO:0000259" key="1">
    <source>
        <dbReference type="Pfam" id="PF07969"/>
    </source>
</evidence>
<dbReference type="Pfam" id="PF07969">
    <property type="entry name" value="Amidohydro_3"/>
    <property type="match status" value="1"/>
</dbReference>
<proteinExistence type="predicted"/>
<feature type="domain" description="Amidohydrolase 3" evidence="1">
    <location>
        <begin position="81"/>
        <end position="558"/>
    </location>
</feature>
<evidence type="ECO:0000313" key="3">
    <source>
        <dbReference type="Proteomes" id="UP000831786"/>
    </source>
</evidence>
<dbReference type="Gene3D" id="3.20.20.140">
    <property type="entry name" value="Metal-dependent hydrolases"/>
    <property type="match status" value="1"/>
</dbReference>
<evidence type="ECO:0000313" key="2">
    <source>
        <dbReference type="EMBL" id="UOQ56561.1"/>
    </source>
</evidence>
<dbReference type="InterPro" id="IPR033932">
    <property type="entry name" value="YtcJ-like"/>
</dbReference>
<gene>
    <name evidence="2" type="ORF">MUN78_12875</name>
</gene>
<dbReference type="RefSeq" id="WP_244726920.1">
    <property type="nucleotide sequence ID" value="NZ_CP095045.1"/>
</dbReference>
<dbReference type="SUPFAM" id="SSF51556">
    <property type="entry name" value="Metallo-dependent hydrolases"/>
    <property type="match status" value="1"/>
</dbReference>
<dbReference type="CDD" id="cd01300">
    <property type="entry name" value="YtcJ_like"/>
    <property type="match status" value="1"/>
</dbReference>